<dbReference type="GO" id="GO:0008081">
    <property type="term" value="F:phosphoric diester hydrolase activity"/>
    <property type="evidence" value="ECO:0007669"/>
    <property type="project" value="InterPro"/>
</dbReference>
<accession>A0A4U3AQS7</accession>
<name>A0A4U3AQS7_9BACI</name>
<dbReference type="Proteomes" id="UP000305222">
    <property type="component" value="Unassembled WGS sequence"/>
</dbReference>
<reference evidence="2 3" key="1">
    <citation type="journal article" date="2019" name="Environ. Microbiol.">
        <title>An active ?-lactamase is a part of an orchestrated cell wall stress resistance network of Bacillus subtilis and related rhizosphere species.</title>
        <authorList>
            <person name="Bucher T."/>
            <person name="Keren-Paz A."/>
            <person name="Hausser J."/>
            <person name="Olender T."/>
            <person name="Cytryn E."/>
            <person name="Kolodkin-Gal I."/>
        </authorList>
    </citation>
    <scope>NUCLEOTIDE SEQUENCE [LARGE SCALE GENOMIC DNA]</scope>
    <source>
        <strain evidence="2 3">I5</strain>
    </source>
</reference>
<organism evidence="2 3">
    <name type="scientific">Bacillus wiedmannii</name>
    <dbReference type="NCBI Taxonomy" id="1890302"/>
    <lineage>
        <taxon>Bacteria</taxon>
        <taxon>Bacillati</taxon>
        <taxon>Bacillota</taxon>
        <taxon>Bacilli</taxon>
        <taxon>Bacillales</taxon>
        <taxon>Bacillaceae</taxon>
        <taxon>Bacillus</taxon>
        <taxon>Bacillus cereus group</taxon>
    </lineage>
</organism>
<evidence type="ECO:0000313" key="2">
    <source>
        <dbReference type="EMBL" id="TKI90162.1"/>
    </source>
</evidence>
<sequence length="56" mass="6621">ELIIDESYMKMARQNGLLIHPYTINEKPDMRLLIKWGATGMFTNYPDRLHSVLKEK</sequence>
<feature type="domain" description="GP-PDE" evidence="1">
    <location>
        <begin position="1"/>
        <end position="53"/>
    </location>
</feature>
<dbReference type="InterPro" id="IPR017946">
    <property type="entry name" value="PLC-like_Pdiesterase_TIM-brl"/>
</dbReference>
<proteinExistence type="predicted"/>
<dbReference type="Pfam" id="PF03009">
    <property type="entry name" value="GDPD"/>
    <property type="match status" value="1"/>
</dbReference>
<dbReference type="AlphaFoldDB" id="A0A4U3AQS7"/>
<dbReference type="PROSITE" id="PS51704">
    <property type="entry name" value="GP_PDE"/>
    <property type="match status" value="1"/>
</dbReference>
<feature type="non-terminal residue" evidence="2">
    <location>
        <position position="1"/>
    </location>
</feature>
<protein>
    <submittedName>
        <fullName evidence="2">Glycerophosphodiester phosphodiesterase</fullName>
    </submittedName>
</protein>
<dbReference type="SUPFAM" id="SSF51695">
    <property type="entry name" value="PLC-like phosphodiesterases"/>
    <property type="match status" value="1"/>
</dbReference>
<dbReference type="EMBL" id="SZON01001680">
    <property type="protein sequence ID" value="TKI90162.1"/>
    <property type="molecule type" value="Genomic_DNA"/>
</dbReference>
<dbReference type="InterPro" id="IPR030395">
    <property type="entry name" value="GP_PDE_dom"/>
</dbReference>
<dbReference type="Gene3D" id="3.20.20.190">
    <property type="entry name" value="Phosphatidylinositol (PI) phosphodiesterase"/>
    <property type="match status" value="1"/>
</dbReference>
<comment type="caution">
    <text evidence="2">The sequence shown here is derived from an EMBL/GenBank/DDBJ whole genome shotgun (WGS) entry which is preliminary data.</text>
</comment>
<evidence type="ECO:0000313" key="3">
    <source>
        <dbReference type="Proteomes" id="UP000305222"/>
    </source>
</evidence>
<evidence type="ECO:0000259" key="1">
    <source>
        <dbReference type="PROSITE" id="PS51704"/>
    </source>
</evidence>
<dbReference type="GO" id="GO:0006629">
    <property type="term" value="P:lipid metabolic process"/>
    <property type="evidence" value="ECO:0007669"/>
    <property type="project" value="InterPro"/>
</dbReference>
<gene>
    <name evidence="2" type="ORF">FC699_24590</name>
</gene>